<gene>
    <name evidence="2" type="ORF">FOMPIDRAFT_156703</name>
</gene>
<organism evidence="2 3">
    <name type="scientific">Fomitopsis schrenkii</name>
    <name type="common">Brown rot fungus</name>
    <dbReference type="NCBI Taxonomy" id="2126942"/>
    <lineage>
        <taxon>Eukaryota</taxon>
        <taxon>Fungi</taxon>
        <taxon>Dikarya</taxon>
        <taxon>Basidiomycota</taxon>
        <taxon>Agaricomycotina</taxon>
        <taxon>Agaricomycetes</taxon>
        <taxon>Polyporales</taxon>
        <taxon>Fomitopsis</taxon>
    </lineage>
</organism>
<feature type="compositionally biased region" description="Low complexity" evidence="1">
    <location>
        <begin position="99"/>
        <end position="113"/>
    </location>
</feature>
<evidence type="ECO:0000313" key="3">
    <source>
        <dbReference type="Proteomes" id="UP000015241"/>
    </source>
</evidence>
<protein>
    <submittedName>
        <fullName evidence="2">Uncharacterized protein</fullName>
    </submittedName>
</protein>
<dbReference type="eggNOG" id="ENOG502S7P8">
    <property type="taxonomic scope" value="Eukaryota"/>
</dbReference>
<accession>S8E2I7</accession>
<feature type="region of interest" description="Disordered" evidence="1">
    <location>
        <begin position="500"/>
        <end position="551"/>
    </location>
</feature>
<keyword evidence="3" id="KW-1185">Reference proteome</keyword>
<dbReference type="InParanoid" id="S8E2I7"/>
<dbReference type="OrthoDB" id="2804661at2759"/>
<feature type="compositionally biased region" description="Low complexity" evidence="1">
    <location>
        <begin position="521"/>
        <end position="531"/>
    </location>
</feature>
<dbReference type="Proteomes" id="UP000015241">
    <property type="component" value="Unassembled WGS sequence"/>
</dbReference>
<dbReference type="EMBL" id="KE504157">
    <property type="protein sequence ID" value="EPS99381.1"/>
    <property type="molecule type" value="Genomic_DNA"/>
</dbReference>
<dbReference type="AlphaFoldDB" id="S8E2I7"/>
<feature type="region of interest" description="Disordered" evidence="1">
    <location>
        <begin position="99"/>
        <end position="131"/>
    </location>
</feature>
<name>S8E2I7_FOMSC</name>
<evidence type="ECO:0000313" key="2">
    <source>
        <dbReference type="EMBL" id="EPS99381.1"/>
    </source>
</evidence>
<reference evidence="2 3" key="1">
    <citation type="journal article" date="2012" name="Science">
        <title>The Paleozoic origin of enzymatic lignin decomposition reconstructed from 31 fungal genomes.</title>
        <authorList>
            <person name="Floudas D."/>
            <person name="Binder M."/>
            <person name="Riley R."/>
            <person name="Barry K."/>
            <person name="Blanchette R.A."/>
            <person name="Henrissat B."/>
            <person name="Martinez A.T."/>
            <person name="Otillar R."/>
            <person name="Spatafora J.W."/>
            <person name="Yadav J.S."/>
            <person name="Aerts A."/>
            <person name="Benoit I."/>
            <person name="Boyd A."/>
            <person name="Carlson A."/>
            <person name="Copeland A."/>
            <person name="Coutinho P.M."/>
            <person name="de Vries R.P."/>
            <person name="Ferreira P."/>
            <person name="Findley K."/>
            <person name="Foster B."/>
            <person name="Gaskell J."/>
            <person name="Glotzer D."/>
            <person name="Gorecki P."/>
            <person name="Heitman J."/>
            <person name="Hesse C."/>
            <person name="Hori C."/>
            <person name="Igarashi K."/>
            <person name="Jurgens J.A."/>
            <person name="Kallen N."/>
            <person name="Kersten P."/>
            <person name="Kohler A."/>
            <person name="Kuees U."/>
            <person name="Kumar T.K.A."/>
            <person name="Kuo A."/>
            <person name="LaButti K."/>
            <person name="Larrondo L.F."/>
            <person name="Lindquist E."/>
            <person name="Ling A."/>
            <person name="Lombard V."/>
            <person name="Lucas S."/>
            <person name="Lundell T."/>
            <person name="Martin R."/>
            <person name="McLaughlin D.J."/>
            <person name="Morgenstern I."/>
            <person name="Morin E."/>
            <person name="Murat C."/>
            <person name="Nagy L.G."/>
            <person name="Nolan M."/>
            <person name="Ohm R.A."/>
            <person name="Patyshakuliyeva A."/>
            <person name="Rokas A."/>
            <person name="Ruiz-Duenas F.J."/>
            <person name="Sabat G."/>
            <person name="Salamov A."/>
            <person name="Samejima M."/>
            <person name="Schmutz J."/>
            <person name="Slot J.C."/>
            <person name="St John F."/>
            <person name="Stenlid J."/>
            <person name="Sun H."/>
            <person name="Sun S."/>
            <person name="Syed K."/>
            <person name="Tsang A."/>
            <person name="Wiebenga A."/>
            <person name="Young D."/>
            <person name="Pisabarro A."/>
            <person name="Eastwood D.C."/>
            <person name="Martin F."/>
            <person name="Cullen D."/>
            <person name="Grigoriev I.V."/>
            <person name="Hibbett D.S."/>
        </authorList>
    </citation>
    <scope>NUCLEOTIDE SEQUENCE</scope>
    <source>
        <strain evidence="3">FP-58527</strain>
    </source>
</reference>
<sequence length="551" mass="59757">MDAQLAHSTPTPSGYNPVLSRCVESSSLMNEELEALFSLPLTQGPGNAPCMKATDHEAGTGDASPEYNSAAPLAPGFGIVQASMPAHCVDLSALLSPPSHESSSSGAMSPGLAIEGSHPLVSPGSKRPDRGDGEILTVQGYCWKDNSCWLDSSLELIFQTAQRDWEGFARRFSNAPFSIKLHRVHDTLAPRHRLTVEGPPKDLERDLSAQRDQLREVLLKWGAIKLMQSREPSFAWLSELLRLDTNDSIYDARSYFEGYSAQLRTCTGTADGRGYTHCQVRTIPIRHFFYQLTDYDLDRHRGSVVSWLQSLLEVGQQPEALQHCWKTLDATPLCNGKAQFMDLHFSLPVMLIIELGSSCDTEWDFPSTVCPLQRDSALNGDEPGIAPTSPEYRLVGRLLYGSTGHFLCRYAHSSGASCVYEYDGLVAKGTAKILGDGEGKNILAGPGFVSPTGHRTHCVVYSLHGGAVAQRTLSSILSRRITRLFPLQIISDPTAHGGAPSIVFHGQQDGAIPTPAEDHASAAPPREAPAALQEPSTQAAAPLQFDSGTLR</sequence>
<proteinExistence type="predicted"/>
<evidence type="ECO:0000256" key="1">
    <source>
        <dbReference type="SAM" id="MobiDB-lite"/>
    </source>
</evidence>
<dbReference type="HOGENOM" id="CLU_494341_0_0_1"/>